<dbReference type="EMBL" id="OOIL02006840">
    <property type="protein sequence ID" value="VFR02766.1"/>
    <property type="molecule type" value="Genomic_DNA"/>
</dbReference>
<evidence type="ECO:0000256" key="1">
    <source>
        <dbReference type="SAM" id="SignalP"/>
    </source>
</evidence>
<evidence type="ECO:0008006" key="4">
    <source>
        <dbReference type="Google" id="ProtNLM"/>
    </source>
</evidence>
<protein>
    <recommendedName>
        <fullName evidence="4">Secreted protein</fullName>
    </recommendedName>
</protein>
<proteinExistence type="predicted"/>
<organism evidence="2 3">
    <name type="scientific">Cuscuta campestris</name>
    <dbReference type="NCBI Taxonomy" id="132261"/>
    <lineage>
        <taxon>Eukaryota</taxon>
        <taxon>Viridiplantae</taxon>
        <taxon>Streptophyta</taxon>
        <taxon>Embryophyta</taxon>
        <taxon>Tracheophyta</taxon>
        <taxon>Spermatophyta</taxon>
        <taxon>Magnoliopsida</taxon>
        <taxon>eudicotyledons</taxon>
        <taxon>Gunneridae</taxon>
        <taxon>Pentapetalae</taxon>
        <taxon>asterids</taxon>
        <taxon>lamiids</taxon>
        <taxon>Solanales</taxon>
        <taxon>Convolvulaceae</taxon>
        <taxon>Cuscuteae</taxon>
        <taxon>Cuscuta</taxon>
        <taxon>Cuscuta subgen. Grammica</taxon>
        <taxon>Cuscuta sect. Cleistogrammica</taxon>
    </lineage>
</organism>
<sequence>MAFRYRSRSLHGLLWRLLAAHHVSRLQGNKGSLQTRPQFPYQQQITSHPLLLQLQLHQVVAHQHLGMPSS</sequence>
<evidence type="ECO:0000313" key="2">
    <source>
        <dbReference type="EMBL" id="VFR02766.1"/>
    </source>
</evidence>
<feature type="chain" id="PRO_5019769346" description="Secreted protein" evidence="1">
    <location>
        <begin position="26"/>
        <end position="70"/>
    </location>
</feature>
<keyword evidence="3" id="KW-1185">Reference proteome</keyword>
<reference evidence="2 3" key="1">
    <citation type="submission" date="2018-04" db="EMBL/GenBank/DDBJ databases">
        <authorList>
            <person name="Vogel A."/>
        </authorList>
    </citation>
    <scope>NUCLEOTIDE SEQUENCE [LARGE SCALE GENOMIC DNA]</scope>
</reference>
<evidence type="ECO:0000313" key="3">
    <source>
        <dbReference type="Proteomes" id="UP000595140"/>
    </source>
</evidence>
<name>A0A484NNE0_9ASTE</name>
<keyword evidence="1" id="KW-0732">Signal</keyword>
<gene>
    <name evidence="2" type="ORF">CCAM_LOCUS44541</name>
</gene>
<dbReference type="Proteomes" id="UP000595140">
    <property type="component" value="Unassembled WGS sequence"/>
</dbReference>
<dbReference type="AlphaFoldDB" id="A0A484NNE0"/>
<accession>A0A484NNE0</accession>
<feature type="signal peptide" evidence="1">
    <location>
        <begin position="1"/>
        <end position="25"/>
    </location>
</feature>